<proteinExistence type="predicted"/>
<organism evidence="1 2">
    <name type="scientific">Puccinia striiformis f. sp. tritici</name>
    <dbReference type="NCBI Taxonomy" id="168172"/>
    <lineage>
        <taxon>Eukaryota</taxon>
        <taxon>Fungi</taxon>
        <taxon>Dikarya</taxon>
        <taxon>Basidiomycota</taxon>
        <taxon>Pucciniomycotina</taxon>
        <taxon>Pucciniomycetes</taxon>
        <taxon>Pucciniales</taxon>
        <taxon>Pucciniaceae</taxon>
        <taxon>Puccinia</taxon>
    </lineage>
</organism>
<dbReference type="Proteomes" id="UP001060170">
    <property type="component" value="Chromosome 16"/>
</dbReference>
<keyword evidence="2" id="KW-1185">Reference proteome</keyword>
<reference evidence="1 2" key="3">
    <citation type="journal article" date="2022" name="Microbiol. Spectr.">
        <title>Folding features and dynamics of 3D genome architecture in plant fungal pathogens.</title>
        <authorList>
            <person name="Xia C."/>
        </authorList>
    </citation>
    <scope>NUCLEOTIDE SEQUENCE [LARGE SCALE GENOMIC DNA]</scope>
    <source>
        <strain evidence="1 2">93-210</strain>
    </source>
</reference>
<evidence type="ECO:0000313" key="2">
    <source>
        <dbReference type="Proteomes" id="UP001060170"/>
    </source>
</evidence>
<protein>
    <submittedName>
        <fullName evidence="1">Uncharacterized protein</fullName>
    </submittedName>
</protein>
<dbReference type="EMBL" id="CM045880">
    <property type="protein sequence ID" value="KAI7938328.1"/>
    <property type="molecule type" value="Genomic_DNA"/>
</dbReference>
<accession>A0ACC0DS44</accession>
<reference evidence="2" key="2">
    <citation type="journal article" date="2018" name="Mol. Plant Microbe Interact.">
        <title>Genome sequence resources for the wheat stripe rust pathogen (Puccinia striiformis f. sp. tritici) and the barley stripe rust pathogen (Puccinia striiformis f. sp. hordei).</title>
        <authorList>
            <person name="Xia C."/>
            <person name="Wang M."/>
            <person name="Yin C."/>
            <person name="Cornejo O.E."/>
            <person name="Hulbert S.H."/>
            <person name="Chen X."/>
        </authorList>
    </citation>
    <scope>NUCLEOTIDE SEQUENCE [LARGE SCALE GENOMIC DNA]</scope>
    <source>
        <strain evidence="2">93-210</strain>
    </source>
</reference>
<comment type="caution">
    <text evidence="1">The sequence shown here is derived from an EMBL/GenBank/DDBJ whole genome shotgun (WGS) entry which is preliminary data.</text>
</comment>
<evidence type="ECO:0000313" key="1">
    <source>
        <dbReference type="EMBL" id="KAI7938328.1"/>
    </source>
</evidence>
<sequence length="2303" mass="263084">MNRSTCYIVHPVPSPQFEFLKEKNNSRNPSPPPSSDLSSLSSNSEQEDLVENQPIAQPNEGQLISSDYWVPIATSRAPKRPKKSTKIRERTAGKTVYLLTATFPKKLFLTMGAHLRNGRNISEEQQRREFELQSKYPISPAAAERLRRIRAQPTTLARLGENVPPTGSDEFESRSITPRRESNGDGPSSSLQRFDAGTSPHRETRVEPSAIHGSTSDSHPYCGKPTNNPSGDTDSRGDSQRKPSADDQLRGVCSPLRTHQVHARPSMALIRESQGSRERAVDEDRFDSSHLHARPIDQSRGSQRDDQTQRGLVRPRGVDFPREFTTRSYEPTRYDAGADTSSTNGNVYSSHPYDESTEPRAHHSPKHPSSDTQNPPTNPRHHIPGSYSLCDSRAVTSTPSAANSTAFYTPGVPESTRRVETRYAPANIHQPSTSTPLRTSAVPPPAPPSLRPSSPTQWQRPRTRLEACRPDSNNGPNGPVFQESRESTWSNDQTSWSRQGRKKPPLSTISESDSPPMNSPLEHHNNHSPPSSSDPSSKEKFLNSLHSQFLPDTTFLLEDKIRDMFSLFLSELTHTLETVPPSLVQTCVSKFETTIHKTLQEMMTNEIMPSLISQVLHHVTNNPLNTEPTVSLKEELIPLKDFIKENIECVQDIIHVNDSQMQSNADQLRQEISGLKHEQEAQFHYIVQQIADWNNRENDKFDQIKRRLGDMNQIISTLPGKLNPPPAPEEKAPPPHMHYNNPFLNHMYSVPPVSEEPIVQHQPETTISPVFPAKKEPEWMNLFPFITHAIDKEVRREIWKAIPKTSEWETFSGELPYNHELWLQNIDVFVKDYYLLDHMIVSRLTTILTGTAKNWYLGLRNKHEDKSWAWWKNAIRNKFGTDNWKWRIQEEFEADHFYLENRKIHKWFNTQRDRLRAFQPELSEFLVCAKILKQCPGTLDNAIKSRYKGDPSDMCFDEMVIIAEDIIAKTMRSTRPTHQSSYQSNRQSSQPQHPPRKSDPQKSDPDTKKTAPSPNGTKGPKCFFCQLTGHLSKDCPKKRNRINNVEGQSGENDPEGDETQDDYDFDQPLNSEDERDDKDSALVLAMQQHDLDHPMLSLGNHAIECELSQDLSIAEIQAACHQPQTWSTDCQTSHIEDARLMKCKPDKGKAHLLGSQNLTNVLIDGNQYTCLLDSGASCSIISQQLLQSIKPLWQDNLMPIHQARFHSCSDQLIPLGVVELPLIFPHTKGSVRVQTEFAVMKNARMNYIIIGNDYLSLYGFDINNSKDRYFTIGNENKKKKFSFKSHQAEVMNQLAFANTDHPLGAIKGHEVHIKLTTERPYPPLLRRPPYPASPKSREALEEHIEELVRLNVLRKVGHNEVVEITTPVIIAWHNGKSRMVGDFRALNTYTAADRYPIPKITETLNNLAKAKFLTSMDVLKGFHQNVIAEDSKKFLRIILHKGIYEYLRMPFGIKNAPSHFQRMMDIEFRQEINEKWVIIYIDDIIIMSNSWEEHLTRIDRILKIVMNMNMKISLKKCNFGFQEIKALGHIVSGITIGIDQNKVAAVLQKPTPTNKKEVQSFLGFAGYYRQHIDRFAEIAKPLTELCKLEAVFEMTNQRIIAYNLLRVRLTSAPLLLFPDWKLPFKLYVDASMTGLGAALHQIQVINDIKKEGPIVFISRQLKDSEGRYGASQLECLCLVWALDKLHYYLDGSVFEVITDCTALRSLLNMKTPNRHMLRWQIAIQEYRGNMTIVHREGNIHKNADGLSRWALPNDPSNPAYDPEDKDDDSRFPIMGIHISTFKTEFFDTVKEGYNQDNNALILTRLLGKDSKDSELKNHLQEPWKSSYDTGRFSLFDGLLYHREKHISILVVVDRHTINTILHECHDSVYSGHLSEDRTIERVSDTAWWTNWRTDTADYCSSCERCQKANKATGKRFGLLMKIEEPSKPWDIINMDWVTSLSPGGAASFNACLVIVDRYSKTPIFVPCFKDDTAMDTAILFWNRVLPRTGIPRIIISDRDPKFTSEFWRGLHSMLGTKLSFSTAYHPQTDGLAERMIQTLEDMIRRFCAYGLEFKDNDGYTHDWVSLLPILEIAYSTSIHSTTGKAPAILEKGWMPNLPRNFVKQDSQVDVHPTAFTYGKIFDRARIHAEQCITEASAYNKERWDKSHKEPSFKIGDQVLISTTNFTNLSGPRKMRDSFAGPFVIRALHGKNAVEVILTDELSRKHPTFPVSLVKPYHLSDPAKFPLRDLPKNVAPPVEQDIVNKIILKILREKRLRVDNRDIRMYLVRYKNLGADQDEWLTEQDIPDAPVLLRKFRSAKRNQE</sequence>
<name>A0ACC0DS44_9BASI</name>
<reference evidence="2" key="1">
    <citation type="journal article" date="2018" name="BMC Genomics">
        <title>Genomic insights into host adaptation between the wheat stripe rust pathogen (Puccinia striiformis f. sp. tritici) and the barley stripe rust pathogen (Puccinia striiformis f. sp. hordei).</title>
        <authorList>
            <person name="Xia C."/>
            <person name="Wang M."/>
            <person name="Yin C."/>
            <person name="Cornejo O.E."/>
            <person name="Hulbert S.H."/>
            <person name="Chen X."/>
        </authorList>
    </citation>
    <scope>NUCLEOTIDE SEQUENCE [LARGE SCALE GENOMIC DNA]</scope>
    <source>
        <strain evidence="2">93-210</strain>
    </source>
</reference>
<gene>
    <name evidence="1" type="ORF">MJO28_015248</name>
</gene>